<dbReference type="GO" id="GO:0016706">
    <property type="term" value="F:2-oxoglutarate-dependent dioxygenase activity"/>
    <property type="evidence" value="ECO:0007669"/>
    <property type="project" value="InterPro"/>
</dbReference>
<dbReference type="NCBIfam" id="TIGR02408">
    <property type="entry name" value="ectoine_ThpD"/>
    <property type="match status" value="1"/>
</dbReference>
<proteinExistence type="inferred from homology"/>
<evidence type="ECO:0000256" key="4">
    <source>
        <dbReference type="ARBA" id="ARBA00011738"/>
    </source>
</evidence>
<evidence type="ECO:0000256" key="7">
    <source>
        <dbReference type="ARBA" id="ARBA00023002"/>
    </source>
</evidence>
<evidence type="ECO:0000256" key="6">
    <source>
        <dbReference type="ARBA" id="ARBA00022964"/>
    </source>
</evidence>
<comment type="cofactor">
    <cofactor evidence="1">
        <name>Fe(2+)</name>
        <dbReference type="ChEBI" id="CHEBI:29033"/>
    </cofactor>
</comment>
<dbReference type="SUPFAM" id="SSF51197">
    <property type="entry name" value="Clavaminate synthase-like"/>
    <property type="match status" value="1"/>
</dbReference>
<dbReference type="InterPro" id="IPR012774">
    <property type="entry name" value="EctD"/>
</dbReference>
<evidence type="ECO:0000256" key="3">
    <source>
        <dbReference type="ARBA" id="ARBA00007851"/>
    </source>
</evidence>
<keyword evidence="8" id="KW-0408">Iron</keyword>
<comment type="catalytic activity">
    <reaction evidence="9">
        <text>L-ectoine + 2-oxoglutarate + O2 = 5-hydroxyectoine + succinate + CO2</text>
        <dbReference type="Rhea" id="RHEA:45740"/>
        <dbReference type="ChEBI" id="CHEBI:15379"/>
        <dbReference type="ChEBI" id="CHEBI:16526"/>
        <dbReference type="ChEBI" id="CHEBI:16810"/>
        <dbReference type="ChEBI" id="CHEBI:30031"/>
        <dbReference type="ChEBI" id="CHEBI:58515"/>
        <dbReference type="ChEBI" id="CHEBI:85413"/>
        <dbReference type="EC" id="1.14.11.55"/>
    </reaction>
</comment>
<comment type="similarity">
    <text evidence="3">Belongs to the PhyH family. EctD subfamily.</text>
</comment>
<evidence type="ECO:0000256" key="5">
    <source>
        <dbReference type="ARBA" id="ARBA00022723"/>
    </source>
</evidence>
<comment type="caution">
    <text evidence="11">The sequence shown here is derived from an EMBL/GenBank/DDBJ whole genome shotgun (WGS) entry which is preliminary data.</text>
</comment>
<evidence type="ECO:0000256" key="8">
    <source>
        <dbReference type="ARBA" id="ARBA00023004"/>
    </source>
</evidence>
<sequence>MQDIYPSRHANVAEFLPRLDPVVHGDWTQDAAISREQAAQFDRDGYLVLESLFSDEEVSFLQREAGKLLSDPDALEVETVITEPGSREIRSIFRIHAQSLVVARLAADERLAEVARFLLGDEVYIHQSRLNYKPGFQGKEFYWHSDFETWHVEDGMPRMRALSMSVLLAENTPHNGPLMLIPGSHRSFLTCVGQTPEDHYRMSLKRQEYGVPDEDSLAELAHKHGIVAPTGKPGSVVIFDCNIMHGSNGNITPFPRANAFLVYNAVSNRLVAPFGVDKPRPEFIAARGEPQPIVPVSGSLAEEVLI</sequence>
<evidence type="ECO:0000313" key="12">
    <source>
        <dbReference type="Proteomes" id="UP000028135"/>
    </source>
</evidence>
<evidence type="ECO:0000256" key="2">
    <source>
        <dbReference type="ARBA" id="ARBA00004063"/>
    </source>
</evidence>
<keyword evidence="7" id="KW-0560">Oxidoreductase</keyword>
<comment type="subunit">
    <text evidence="4">Homodimer.</text>
</comment>
<evidence type="ECO:0000256" key="10">
    <source>
        <dbReference type="NCBIfam" id="TIGR02408"/>
    </source>
</evidence>
<dbReference type="Gene3D" id="2.60.120.620">
    <property type="entry name" value="q2cbj1_9rhob like domain"/>
    <property type="match status" value="1"/>
</dbReference>
<dbReference type="PANTHER" id="PTHR20883">
    <property type="entry name" value="PHYTANOYL-COA DIOXYGENASE DOMAIN CONTAINING 1"/>
    <property type="match status" value="1"/>
</dbReference>
<reference evidence="11 12" key="1">
    <citation type="submission" date="2014-05" db="EMBL/GenBank/DDBJ databases">
        <title>Genome Announcement of Sphingobium lucknowense F2.</title>
        <authorList>
            <person name="Lal R."/>
            <person name="Negi V."/>
            <person name="Lata P."/>
            <person name="Sangwan N."/>
            <person name="Gupta S.K."/>
            <person name="Rao D.L.N."/>
            <person name="Das S."/>
        </authorList>
    </citation>
    <scope>NUCLEOTIDE SEQUENCE [LARGE SCALE GENOMIC DNA]</scope>
    <source>
        <strain evidence="11 12">F2</strain>
    </source>
</reference>
<gene>
    <name evidence="11" type="ORF">AL00_01640</name>
</gene>
<keyword evidence="6" id="KW-0223">Dioxygenase</keyword>
<dbReference type="Proteomes" id="UP000028135">
    <property type="component" value="Unassembled WGS sequence"/>
</dbReference>
<accession>A0A8E0WVJ7</accession>
<keyword evidence="5" id="KW-0479">Metal-binding</keyword>
<organism evidence="11 12">
    <name type="scientific">Sphingobium indicum F2</name>
    <dbReference type="NCBI Taxonomy" id="1450518"/>
    <lineage>
        <taxon>Bacteria</taxon>
        <taxon>Pseudomonadati</taxon>
        <taxon>Pseudomonadota</taxon>
        <taxon>Alphaproteobacteria</taxon>
        <taxon>Sphingomonadales</taxon>
        <taxon>Sphingomonadaceae</taxon>
        <taxon>Sphingobium</taxon>
    </lineage>
</organism>
<dbReference type="RefSeq" id="WP_020820590.1">
    <property type="nucleotide sequence ID" value="NZ_JANF02000004.1"/>
</dbReference>
<dbReference type="Pfam" id="PF05721">
    <property type="entry name" value="PhyH"/>
    <property type="match status" value="1"/>
</dbReference>
<comment type="function">
    <text evidence="2">Involved in the biosynthesis of 5-hydroxyectoine, called compatible solute, which helps organisms to survive extreme osmotic stress by acting as a highly soluble organic osmolyte. Catalyzes the 2-oxoglutarate-dependent selective hydroxylation of L-ectoine to yield (4S,5S)-5-hydroxyectoine.</text>
</comment>
<evidence type="ECO:0000256" key="9">
    <source>
        <dbReference type="ARBA" id="ARBA00049228"/>
    </source>
</evidence>
<dbReference type="PANTHER" id="PTHR20883:SF48">
    <property type="entry name" value="ECTOINE DIOXYGENASE"/>
    <property type="match status" value="1"/>
</dbReference>
<name>A0A8E0WVJ7_9SPHN</name>
<protein>
    <recommendedName>
        <fullName evidence="10">Ectoine hydroxylase</fullName>
        <ecNumber evidence="10">1.14.11.55</ecNumber>
    </recommendedName>
</protein>
<dbReference type="AlphaFoldDB" id="A0A8E0WVJ7"/>
<evidence type="ECO:0000256" key="1">
    <source>
        <dbReference type="ARBA" id="ARBA00001954"/>
    </source>
</evidence>
<dbReference type="InterPro" id="IPR008775">
    <property type="entry name" value="Phytyl_CoA_dOase-like"/>
</dbReference>
<dbReference type="GO" id="GO:0005506">
    <property type="term" value="F:iron ion binding"/>
    <property type="evidence" value="ECO:0007669"/>
    <property type="project" value="UniProtKB-ARBA"/>
</dbReference>
<dbReference type="FunFam" id="2.60.120.620:FF:000016">
    <property type="entry name" value="Ectoine hydroxylase"/>
    <property type="match status" value="1"/>
</dbReference>
<evidence type="ECO:0000313" key="11">
    <source>
        <dbReference type="EMBL" id="KER38059.1"/>
    </source>
</evidence>
<dbReference type="EC" id="1.14.11.55" evidence="10"/>
<dbReference type="EMBL" id="JANF02000004">
    <property type="protein sequence ID" value="KER38059.1"/>
    <property type="molecule type" value="Genomic_DNA"/>
</dbReference>